<evidence type="ECO:0000313" key="2">
    <source>
        <dbReference type="Proteomes" id="UP000640274"/>
    </source>
</evidence>
<evidence type="ECO:0000313" key="1">
    <source>
        <dbReference type="EMBL" id="MBJ6364167.1"/>
    </source>
</evidence>
<protein>
    <submittedName>
        <fullName evidence="1">Uncharacterized protein</fullName>
    </submittedName>
</protein>
<dbReference type="AlphaFoldDB" id="A0A934MXG6"/>
<proteinExistence type="predicted"/>
<sequence>MNKQSLISVLTQAREVIISSGESSFYELKPRDKKVVFDLVINGIGARQFSTDGDSDGCFASADVGALISDDTFVDDEIVFFSRSEYTLLDNIRDSLTSFYVGDNQSSDTVKAIDKLVTRLSAEAIFVNLTPHVFTLYAADKKDVLLSVQAEPEMARVSQTYVDVPDINGFPVVRSEYGTVTGIPDPQPHTYYIVSLLVAQALAATGIKRTDILVPDTGAGAVRNESGGIVGTTRFMVV</sequence>
<accession>A0A934MXG6</accession>
<comment type="caution">
    <text evidence="1">The sequence shown here is derived from an EMBL/GenBank/DDBJ whole genome shotgun (WGS) entry which is preliminary data.</text>
</comment>
<name>A0A934MXG6_9BACL</name>
<dbReference type="EMBL" id="JAELUP010000117">
    <property type="protein sequence ID" value="MBJ6364167.1"/>
    <property type="molecule type" value="Genomic_DNA"/>
</dbReference>
<reference evidence="1" key="1">
    <citation type="submission" date="2020-12" db="EMBL/GenBank/DDBJ databases">
        <authorList>
            <person name="Huq M.A."/>
        </authorList>
    </citation>
    <scope>NUCLEOTIDE SEQUENCE</scope>
    <source>
        <strain evidence="1">MAHUQ-46</strain>
    </source>
</reference>
<dbReference type="Proteomes" id="UP000640274">
    <property type="component" value="Unassembled WGS sequence"/>
</dbReference>
<gene>
    <name evidence="1" type="ORF">JFN88_23405</name>
</gene>
<dbReference type="RefSeq" id="WP_199021768.1">
    <property type="nucleotide sequence ID" value="NZ_JAELUP010000117.1"/>
</dbReference>
<keyword evidence="2" id="KW-1185">Reference proteome</keyword>
<organism evidence="1 2">
    <name type="scientific">Paenibacillus roseus</name>
    <dbReference type="NCBI Taxonomy" id="2798579"/>
    <lineage>
        <taxon>Bacteria</taxon>
        <taxon>Bacillati</taxon>
        <taxon>Bacillota</taxon>
        <taxon>Bacilli</taxon>
        <taxon>Bacillales</taxon>
        <taxon>Paenibacillaceae</taxon>
        <taxon>Paenibacillus</taxon>
    </lineage>
</organism>